<dbReference type="RefSeq" id="WP_198795750.1">
    <property type="nucleotide sequence ID" value="NZ_CP077080.1"/>
</dbReference>
<keyword evidence="10" id="KW-0012">Acyltransferase</keyword>
<evidence type="ECO:0000256" key="7">
    <source>
        <dbReference type="ARBA" id="ARBA00048576"/>
    </source>
</evidence>
<evidence type="ECO:0000256" key="6">
    <source>
        <dbReference type="ARBA" id="ARBA00022929"/>
    </source>
</evidence>
<dbReference type="PRINTS" id="PR01549">
    <property type="entry name" value="AUTOINDCRSYN"/>
</dbReference>
<dbReference type="GO" id="GO:0016746">
    <property type="term" value="F:acyltransferase activity"/>
    <property type="evidence" value="ECO:0007669"/>
    <property type="project" value="UniProtKB-KW"/>
</dbReference>
<evidence type="ECO:0000256" key="9">
    <source>
        <dbReference type="RuleBase" id="RU361135"/>
    </source>
</evidence>
<dbReference type="Gene3D" id="3.40.630.30">
    <property type="match status" value="1"/>
</dbReference>
<reference evidence="10 11" key="1">
    <citation type="journal article" date="2021" name="Microorganisms">
        <title>The Ever-Expanding Pseudomonas Genus: Description of 43 New Species and Partition of the Pseudomonas putida Group.</title>
        <authorList>
            <person name="Girard L."/>
            <person name="Lood C."/>
            <person name="Hofte M."/>
            <person name="Vandamme P."/>
            <person name="Rokni-Zadeh H."/>
            <person name="van Noort V."/>
            <person name="Lavigne R."/>
            <person name="De Mot R."/>
        </authorList>
    </citation>
    <scope>NUCLEOTIDE SEQUENCE [LARGE SCALE GENOMIC DNA]</scope>
    <source>
        <strain evidence="10 11">SWRI17</strain>
    </source>
</reference>
<protein>
    <recommendedName>
        <fullName evidence="2 9">Acyl-homoserine-lactone synthase</fullName>
        <ecNumber evidence="1 9">2.3.1.184</ecNumber>
    </recommendedName>
    <alternativeName>
        <fullName evidence="9">Autoinducer synthesis protein</fullName>
    </alternativeName>
</protein>
<name>A0ABX8Q867_PSECO</name>
<dbReference type="Proteomes" id="UP000824066">
    <property type="component" value="Chromosome"/>
</dbReference>
<dbReference type="Pfam" id="PF00765">
    <property type="entry name" value="Autoind_synth"/>
    <property type="match status" value="1"/>
</dbReference>
<evidence type="ECO:0000256" key="5">
    <source>
        <dbReference type="ARBA" id="ARBA00022691"/>
    </source>
</evidence>
<proteinExistence type="inferred from homology"/>
<accession>A0ABX8Q867</accession>
<keyword evidence="3 8" id="KW-0673">Quorum sensing</keyword>
<evidence type="ECO:0000256" key="1">
    <source>
        <dbReference type="ARBA" id="ARBA00012340"/>
    </source>
</evidence>
<keyword evidence="11" id="KW-1185">Reference proteome</keyword>
<dbReference type="EC" id="2.3.1.184" evidence="1 9"/>
<evidence type="ECO:0000313" key="10">
    <source>
        <dbReference type="EMBL" id="QXI51405.1"/>
    </source>
</evidence>
<organism evidence="10 11">
    <name type="scientific">Pseudomonas canavaninivorans</name>
    <dbReference type="NCBI Taxonomy" id="2842348"/>
    <lineage>
        <taxon>Bacteria</taxon>
        <taxon>Pseudomonadati</taxon>
        <taxon>Pseudomonadota</taxon>
        <taxon>Gammaproteobacteria</taxon>
        <taxon>Pseudomonadales</taxon>
        <taxon>Pseudomonadaceae</taxon>
        <taxon>Pseudomonas</taxon>
    </lineage>
</organism>
<keyword evidence="4 9" id="KW-0808">Transferase</keyword>
<dbReference type="InterPro" id="IPR001690">
    <property type="entry name" value="Autoind_synthase"/>
</dbReference>
<dbReference type="InterPro" id="IPR016181">
    <property type="entry name" value="Acyl_CoA_acyltransferase"/>
</dbReference>
<sequence>MLTAVTGTVSDLLPGMEAALAKYRYQVFVKELGWPLACEKGIELDAFDRSDTVYVLACDDNQEIFGCARLIPTHRPYLLGDVFPYLMGSNPLPSSPQIWELSRFAISKPKGQVLTAEQAWRNTVKLVKEVIDVARSKGAFRLIAFTAVGNERLLKRMGVNTRRISAPRLIDNKSVVPFWIEIDDETTSALSQAA</sequence>
<gene>
    <name evidence="10" type="ORF">KSS97_17860</name>
</gene>
<evidence type="ECO:0000313" key="11">
    <source>
        <dbReference type="Proteomes" id="UP000824066"/>
    </source>
</evidence>
<dbReference type="PROSITE" id="PS51187">
    <property type="entry name" value="AUTOINDUCER_SYNTH_2"/>
    <property type="match status" value="1"/>
</dbReference>
<dbReference type="PANTHER" id="PTHR39322">
    <property type="entry name" value="ACYL-HOMOSERINE-LACTONE SYNTHASE"/>
    <property type="match status" value="1"/>
</dbReference>
<dbReference type="SUPFAM" id="SSF55729">
    <property type="entry name" value="Acyl-CoA N-acyltransferases (Nat)"/>
    <property type="match status" value="1"/>
</dbReference>
<evidence type="ECO:0000256" key="3">
    <source>
        <dbReference type="ARBA" id="ARBA00022654"/>
    </source>
</evidence>
<dbReference type="EMBL" id="CP077080">
    <property type="protein sequence ID" value="QXI51405.1"/>
    <property type="molecule type" value="Genomic_DNA"/>
</dbReference>
<dbReference type="PANTHER" id="PTHR39322:SF1">
    <property type="entry name" value="ISOVALERYL-HOMOSERINE LACTONE SYNTHASE"/>
    <property type="match status" value="1"/>
</dbReference>
<evidence type="ECO:0000256" key="4">
    <source>
        <dbReference type="ARBA" id="ARBA00022679"/>
    </source>
</evidence>
<comment type="similarity">
    <text evidence="8 9">Belongs to the autoinducer synthase family.</text>
</comment>
<keyword evidence="6 8" id="KW-0071">Autoinducer synthesis</keyword>
<comment type="catalytic activity">
    <reaction evidence="7 9">
        <text>a fatty acyl-[ACP] + S-adenosyl-L-methionine = an N-acyl-L-homoserine lactone + S-methyl-5'-thioadenosine + holo-[ACP] + H(+)</text>
        <dbReference type="Rhea" id="RHEA:10096"/>
        <dbReference type="Rhea" id="RHEA-COMP:9685"/>
        <dbReference type="Rhea" id="RHEA-COMP:14125"/>
        <dbReference type="ChEBI" id="CHEBI:15378"/>
        <dbReference type="ChEBI" id="CHEBI:17509"/>
        <dbReference type="ChEBI" id="CHEBI:55474"/>
        <dbReference type="ChEBI" id="CHEBI:59789"/>
        <dbReference type="ChEBI" id="CHEBI:64479"/>
        <dbReference type="ChEBI" id="CHEBI:138651"/>
        <dbReference type="EC" id="2.3.1.184"/>
    </reaction>
</comment>
<keyword evidence="5 9" id="KW-0949">S-adenosyl-L-methionine</keyword>
<evidence type="ECO:0000256" key="8">
    <source>
        <dbReference type="PROSITE-ProRule" id="PRU00533"/>
    </source>
</evidence>
<evidence type="ECO:0000256" key="2">
    <source>
        <dbReference type="ARBA" id="ARBA00018768"/>
    </source>
</evidence>